<feature type="compositionally biased region" description="Low complexity" evidence="2">
    <location>
        <begin position="55"/>
        <end position="69"/>
    </location>
</feature>
<reference evidence="3 4" key="1">
    <citation type="journal article" date="2013" name="Genome Biol.">
        <title>Genome of Acanthamoeba castellanii highlights extensive lateral gene transfer and early evolution of tyrosine kinase signaling.</title>
        <authorList>
            <person name="Clarke M."/>
            <person name="Lohan A.J."/>
            <person name="Liu B."/>
            <person name="Lagkouvardos I."/>
            <person name="Roy S."/>
            <person name="Zafar N."/>
            <person name="Bertelli C."/>
            <person name="Schilde C."/>
            <person name="Kianianmomeni A."/>
            <person name="Burglin T.R."/>
            <person name="Frech C."/>
            <person name="Turcotte B."/>
            <person name="Kopec K.O."/>
            <person name="Synnott J.M."/>
            <person name="Choo C."/>
            <person name="Paponov I."/>
            <person name="Finkler A."/>
            <person name="Soon Heng Tan C."/>
            <person name="Hutchins A.P."/>
            <person name="Weinmeier T."/>
            <person name="Rattei T."/>
            <person name="Chu J.S."/>
            <person name="Gimenez G."/>
            <person name="Irimia M."/>
            <person name="Rigden D.J."/>
            <person name="Fitzpatrick D.A."/>
            <person name="Lorenzo-Morales J."/>
            <person name="Bateman A."/>
            <person name="Chiu C.H."/>
            <person name="Tang P."/>
            <person name="Hegemann P."/>
            <person name="Fromm H."/>
            <person name="Raoult D."/>
            <person name="Greub G."/>
            <person name="Miranda-Saavedra D."/>
            <person name="Chen N."/>
            <person name="Nash P."/>
            <person name="Ginger M.L."/>
            <person name="Horn M."/>
            <person name="Schaap P."/>
            <person name="Caler L."/>
            <person name="Loftus B."/>
        </authorList>
    </citation>
    <scope>NUCLEOTIDE SEQUENCE [LARGE SCALE GENOMIC DNA]</scope>
    <source>
        <strain evidence="3 4">Neff</strain>
    </source>
</reference>
<feature type="region of interest" description="Disordered" evidence="2">
    <location>
        <begin position="1"/>
        <end position="88"/>
    </location>
</feature>
<evidence type="ECO:0000313" key="4">
    <source>
        <dbReference type="Proteomes" id="UP000011083"/>
    </source>
</evidence>
<dbReference type="Proteomes" id="UP000011083">
    <property type="component" value="Unassembled WGS sequence"/>
</dbReference>
<dbReference type="GeneID" id="14916045"/>
<organism evidence="3 4">
    <name type="scientific">Acanthamoeba castellanii (strain ATCC 30010 / Neff)</name>
    <dbReference type="NCBI Taxonomy" id="1257118"/>
    <lineage>
        <taxon>Eukaryota</taxon>
        <taxon>Amoebozoa</taxon>
        <taxon>Discosea</taxon>
        <taxon>Longamoebia</taxon>
        <taxon>Centramoebida</taxon>
        <taxon>Acanthamoebidae</taxon>
        <taxon>Acanthamoeba</taxon>
    </lineage>
</organism>
<dbReference type="RefSeq" id="XP_004337409.1">
    <property type="nucleotide sequence ID" value="XM_004337361.1"/>
</dbReference>
<protein>
    <recommendedName>
        <fullName evidence="5">CHCH domain containing protein</fullName>
    </recommendedName>
</protein>
<feature type="compositionally biased region" description="Basic and acidic residues" evidence="2">
    <location>
        <begin position="70"/>
        <end position="82"/>
    </location>
</feature>
<dbReference type="VEuPathDB" id="AmoebaDB:ACA1_275700"/>
<dbReference type="KEGG" id="acan:ACA1_275700"/>
<evidence type="ECO:0000256" key="1">
    <source>
        <dbReference type="SAM" id="Coils"/>
    </source>
</evidence>
<name>L8GTE5_ACACF</name>
<evidence type="ECO:0000313" key="3">
    <source>
        <dbReference type="EMBL" id="ELR15396.1"/>
    </source>
</evidence>
<keyword evidence="1" id="KW-0175">Coiled coil</keyword>
<gene>
    <name evidence="3" type="ORF">ACA1_275700</name>
</gene>
<proteinExistence type="predicted"/>
<sequence length="242" mass="26963">MGAASSRPHEEAEDWEDHFQHEYEQPTAANWAEDEEEEASVSVHLGPRLVRRLQQRQSGGAAARRPQQQQREKQEQQQRFDEAALELDVDEALPPPLSEEELDSIAFSTPLPLLLGDDDVEEEVRHGAGEASTSVVVPARRAGGVSQADREFAQQEVAEVRQRFRAEQEKISATEVEQLHKLRGLLDAMTRHRRASEDSCEAERSACLECYAKETDDPLACAAKARAFKQCATAPVRKGAPV</sequence>
<evidence type="ECO:0000256" key="2">
    <source>
        <dbReference type="SAM" id="MobiDB-lite"/>
    </source>
</evidence>
<feature type="coiled-coil region" evidence="1">
    <location>
        <begin position="150"/>
        <end position="177"/>
    </location>
</feature>
<accession>L8GTE5</accession>
<keyword evidence="4" id="KW-1185">Reference proteome</keyword>
<dbReference type="EMBL" id="KB008032">
    <property type="protein sequence ID" value="ELR15396.1"/>
    <property type="molecule type" value="Genomic_DNA"/>
</dbReference>
<evidence type="ECO:0008006" key="5">
    <source>
        <dbReference type="Google" id="ProtNLM"/>
    </source>
</evidence>
<dbReference type="AlphaFoldDB" id="L8GTE5"/>